<dbReference type="EC" id="3.5.4.25" evidence="20"/>
<feature type="region of interest" description="DHBP synthase" evidence="20">
    <location>
        <begin position="1"/>
        <end position="204"/>
    </location>
</feature>
<comment type="function">
    <text evidence="3 20">Catalyzes the conversion of D-ribulose 5-phosphate to formate and 3,4-dihydroxy-2-butanone 4-phosphate.</text>
</comment>
<keyword evidence="10 20" id="KW-0547">Nucleotide-binding</keyword>
<feature type="binding site" evidence="20">
    <location>
        <position position="35"/>
    </location>
    <ligand>
        <name>D-ribulose 5-phosphate</name>
        <dbReference type="ChEBI" id="CHEBI:58121"/>
    </ligand>
</feature>
<evidence type="ECO:0000256" key="19">
    <source>
        <dbReference type="ARBA" id="ARBA00049295"/>
    </source>
</evidence>
<dbReference type="FunFam" id="3.90.870.10:FF:000001">
    <property type="entry name" value="Riboflavin biosynthesis protein RibBA"/>
    <property type="match status" value="1"/>
</dbReference>
<gene>
    <name evidence="20" type="primary">ribBA</name>
    <name evidence="22" type="ORF">GL4_2652</name>
</gene>
<dbReference type="FunFam" id="3.40.50.10990:FF:000001">
    <property type="entry name" value="Riboflavin biosynthesis protein RibBA"/>
    <property type="match status" value="1"/>
</dbReference>
<keyword evidence="14 20" id="KW-0342">GTP-binding</keyword>
<dbReference type="AlphaFoldDB" id="A0A0A8K5L7"/>
<dbReference type="RefSeq" id="WP_045368117.1">
    <property type="nucleotide sequence ID" value="NZ_AP014648.1"/>
</dbReference>
<comment type="pathway">
    <text evidence="4 20">Cofactor biosynthesis; riboflavin biosynthesis; 5-amino-6-(D-ribitylamino)uracil from GTP: step 1/4.</text>
</comment>
<reference evidence="22 23" key="1">
    <citation type="submission" date="2014-09" db="EMBL/GenBank/DDBJ databases">
        <title>Genome sequencing of Methyloceanibacter caenitepidi Gela4.</title>
        <authorList>
            <person name="Takeuchi M."/>
            <person name="Susumu S."/>
            <person name="Kamagata Y."/>
            <person name="Oshima K."/>
            <person name="Hattori M."/>
            <person name="Iwasaki W."/>
        </authorList>
    </citation>
    <scope>NUCLEOTIDE SEQUENCE [LARGE SCALE GENOMIC DNA]</scope>
    <source>
        <strain evidence="22 23">Gela4</strain>
    </source>
</reference>
<comment type="catalytic activity">
    <reaction evidence="1 20">
        <text>D-ribulose 5-phosphate = (2S)-2-hydroxy-3-oxobutyl phosphate + formate + H(+)</text>
        <dbReference type="Rhea" id="RHEA:18457"/>
        <dbReference type="ChEBI" id="CHEBI:15378"/>
        <dbReference type="ChEBI" id="CHEBI:15740"/>
        <dbReference type="ChEBI" id="CHEBI:58121"/>
        <dbReference type="ChEBI" id="CHEBI:58830"/>
        <dbReference type="EC" id="4.1.99.12"/>
    </reaction>
</comment>
<keyword evidence="13 20" id="KW-0460">Magnesium</keyword>
<evidence type="ECO:0000256" key="2">
    <source>
        <dbReference type="ARBA" id="ARBA00001936"/>
    </source>
</evidence>
<evidence type="ECO:0000256" key="6">
    <source>
        <dbReference type="ARBA" id="ARBA00005520"/>
    </source>
</evidence>
<dbReference type="GO" id="GO:0000287">
    <property type="term" value="F:magnesium ion binding"/>
    <property type="evidence" value="ECO:0007669"/>
    <property type="project" value="UniProtKB-UniRule"/>
</dbReference>
<comment type="similarity">
    <text evidence="7 20">In the C-terminal section; belongs to the GTP cyclohydrolase II family.</text>
</comment>
<dbReference type="HAMAP" id="MF_00179">
    <property type="entry name" value="RibA"/>
    <property type="match status" value="1"/>
</dbReference>
<keyword evidence="15 20" id="KW-0464">Manganese</keyword>
<dbReference type="HOGENOM" id="CLU_020273_1_2_5"/>
<feature type="binding site" evidence="20">
    <location>
        <position position="31"/>
    </location>
    <ligand>
        <name>Mg(2+)</name>
        <dbReference type="ChEBI" id="CHEBI:18420"/>
        <label>1</label>
    </ligand>
</feature>
<evidence type="ECO:0000313" key="22">
    <source>
        <dbReference type="EMBL" id="BAQ18086.1"/>
    </source>
</evidence>
<dbReference type="KEGG" id="mcg:GL4_2652"/>
<dbReference type="PIRSF" id="PIRSF001259">
    <property type="entry name" value="RibA"/>
    <property type="match status" value="1"/>
</dbReference>
<sequence>MRQDHFCSVADAVEDLQRGRMVVLIDDPDRENEGDLVMLAEHATPEAINFMATQGRGLICLPLQEDDCDRLGLELQPRRHSNAYGTGFTIPIDAADAPGPGISAQARAHTVRRAADPDASSADFNRPGHIFPLRAKNGGVLVRPGHTEAIVDFAKLAEARPAGVICEIMNDNGTMARTPDLHRFARKFDLKVCTIESLVAYRQQTERLIEPVELNIPMPTRHGTFMLHLFRSILDGSEHLALTRGIAGPTKFGAARTQDPVLVRLHSECMTGDVFHSLRCDCGEQRDAALERIAAADRGVLLYMRQEGRGIGLANKLAAYRLQDEGLDTVEANLHLGFPADKRDYTVSAQILKFLGIQRIRLLTNNPRKIHALKADGLQIVENVPLHIEPNAANQRYLETKRDKLGHRLPHLESVSGEMNGTPSTR</sequence>
<feature type="active site" description="Proton acceptor; for GTP cyclohydrolase activity" evidence="20">
    <location>
        <position position="341"/>
    </location>
</feature>
<evidence type="ECO:0000256" key="7">
    <source>
        <dbReference type="ARBA" id="ARBA00008976"/>
    </source>
</evidence>
<dbReference type="CDD" id="cd00641">
    <property type="entry name" value="GTP_cyclohydro2"/>
    <property type="match status" value="1"/>
</dbReference>
<feature type="active site" description="Nucleophile; for GTP cyclohydrolase activity" evidence="20">
    <location>
        <position position="343"/>
    </location>
</feature>
<evidence type="ECO:0000256" key="18">
    <source>
        <dbReference type="ARBA" id="ARBA00043932"/>
    </source>
</evidence>
<evidence type="ECO:0000256" key="16">
    <source>
        <dbReference type="ARBA" id="ARBA00023239"/>
    </source>
</evidence>
<dbReference type="GO" id="GO:0008270">
    <property type="term" value="F:zinc ion binding"/>
    <property type="evidence" value="ECO:0007669"/>
    <property type="project" value="UniProtKB-UniRule"/>
</dbReference>
<feature type="binding site" evidence="20">
    <location>
        <begin position="30"/>
        <end position="31"/>
    </location>
    <ligand>
        <name>D-ribulose 5-phosphate</name>
        <dbReference type="ChEBI" id="CHEBI:58121"/>
    </ligand>
</feature>
<comment type="cofactor">
    <cofactor evidence="20">
        <name>Mg(2+)</name>
        <dbReference type="ChEBI" id="CHEBI:18420"/>
    </cofactor>
    <cofactor evidence="20">
        <name>Mn(2+)</name>
        <dbReference type="ChEBI" id="CHEBI:29035"/>
    </cofactor>
    <text evidence="20">Binds 2 divalent metal cations per subunit. Magnesium or manganese.</text>
</comment>
<evidence type="ECO:0000256" key="12">
    <source>
        <dbReference type="ARBA" id="ARBA00022833"/>
    </source>
</evidence>
<comment type="function">
    <text evidence="18 20">Catalyzes the conversion of GTP to 2,5-diamino-6-ribosylamino-4(3H)-pyrimidinone 5'-phosphate (DARP), formate and pyrophosphate.</text>
</comment>
<evidence type="ECO:0000256" key="17">
    <source>
        <dbReference type="ARBA" id="ARBA00023268"/>
    </source>
</evidence>
<evidence type="ECO:0000313" key="23">
    <source>
        <dbReference type="Proteomes" id="UP000031643"/>
    </source>
</evidence>
<feature type="binding site" evidence="20">
    <location>
        <position position="364"/>
    </location>
    <ligand>
        <name>GTP</name>
        <dbReference type="ChEBI" id="CHEBI:37565"/>
    </ligand>
</feature>
<keyword evidence="16 20" id="KW-0456">Lyase</keyword>
<dbReference type="GO" id="GO:0005829">
    <property type="term" value="C:cytosol"/>
    <property type="evidence" value="ECO:0007669"/>
    <property type="project" value="TreeGrafter"/>
</dbReference>
<feature type="binding site" evidence="20">
    <location>
        <position position="282"/>
    </location>
    <ligand>
        <name>Zn(2+)</name>
        <dbReference type="ChEBI" id="CHEBI:29105"/>
        <note>catalytic</note>
    </ligand>
</feature>
<dbReference type="GO" id="GO:0003935">
    <property type="term" value="F:GTP cyclohydrolase II activity"/>
    <property type="evidence" value="ECO:0007669"/>
    <property type="project" value="UniProtKB-UniRule"/>
</dbReference>
<dbReference type="Gene3D" id="3.40.50.10990">
    <property type="entry name" value="GTP cyclohydrolase II"/>
    <property type="match status" value="1"/>
</dbReference>
<protein>
    <recommendedName>
        <fullName evidence="20">Riboflavin biosynthesis protein RibBA</fullName>
    </recommendedName>
    <domain>
        <recommendedName>
            <fullName evidence="20">3,4-dihydroxy-2-butanone 4-phosphate synthase</fullName>
            <shortName evidence="20">DHBP synthase</shortName>
            <ecNumber evidence="20">4.1.99.12</ecNumber>
        </recommendedName>
    </domain>
    <domain>
        <recommendedName>
            <fullName evidence="20">GTP cyclohydrolase-2</fullName>
            <ecNumber evidence="20">3.5.4.25</ecNumber>
        </recommendedName>
        <alternativeName>
            <fullName evidence="20">GTP cyclohydrolase II</fullName>
        </alternativeName>
    </domain>
</protein>
<evidence type="ECO:0000256" key="11">
    <source>
        <dbReference type="ARBA" id="ARBA00022801"/>
    </source>
</evidence>
<dbReference type="OrthoDB" id="9793111at2"/>
<dbReference type="InterPro" id="IPR000926">
    <property type="entry name" value="RibA"/>
</dbReference>
<feature type="binding site" evidence="20">
    <location>
        <position position="329"/>
    </location>
    <ligand>
        <name>GTP</name>
        <dbReference type="ChEBI" id="CHEBI:37565"/>
    </ligand>
</feature>
<keyword evidence="17 20" id="KW-0511">Multifunctional enzyme</keyword>
<dbReference type="NCBIfam" id="TIGR00506">
    <property type="entry name" value="ribB"/>
    <property type="match status" value="1"/>
</dbReference>
<keyword evidence="12 20" id="KW-0862">Zinc</keyword>
<dbReference type="EMBL" id="AP014648">
    <property type="protein sequence ID" value="BAQ18086.1"/>
    <property type="molecule type" value="Genomic_DNA"/>
</dbReference>
<evidence type="ECO:0000256" key="1">
    <source>
        <dbReference type="ARBA" id="ARBA00000141"/>
    </source>
</evidence>
<evidence type="ECO:0000256" key="15">
    <source>
        <dbReference type="ARBA" id="ARBA00023211"/>
    </source>
</evidence>
<comment type="pathway">
    <text evidence="5 20">Cofactor biosynthesis; riboflavin biosynthesis; 2-hydroxy-3-oxobutyl phosphate from D-ribulose 5-phosphate: step 1/1.</text>
</comment>
<dbReference type="EC" id="4.1.99.12" evidence="20"/>
<dbReference type="GO" id="GO:0009231">
    <property type="term" value="P:riboflavin biosynthetic process"/>
    <property type="evidence" value="ECO:0007669"/>
    <property type="project" value="UniProtKB-UniRule"/>
</dbReference>
<feature type="binding site" evidence="20">
    <location>
        <begin position="143"/>
        <end position="147"/>
    </location>
    <ligand>
        <name>D-ribulose 5-phosphate</name>
        <dbReference type="ChEBI" id="CHEBI:58121"/>
    </ligand>
</feature>
<keyword evidence="9 20" id="KW-0479">Metal-binding</keyword>
<dbReference type="PANTHER" id="PTHR21327:SF18">
    <property type="entry name" value="3,4-DIHYDROXY-2-BUTANONE 4-PHOSPHATE SYNTHASE"/>
    <property type="match status" value="1"/>
</dbReference>
<dbReference type="STRING" id="1384459.GL4_2652"/>
<comment type="catalytic activity">
    <reaction evidence="19 20">
        <text>GTP + 4 H2O = 2,5-diamino-6-hydroxy-4-(5-phosphoribosylamino)-pyrimidine + formate + 2 phosphate + 3 H(+)</text>
        <dbReference type="Rhea" id="RHEA:23704"/>
        <dbReference type="ChEBI" id="CHEBI:15377"/>
        <dbReference type="ChEBI" id="CHEBI:15378"/>
        <dbReference type="ChEBI" id="CHEBI:15740"/>
        <dbReference type="ChEBI" id="CHEBI:37565"/>
        <dbReference type="ChEBI" id="CHEBI:43474"/>
        <dbReference type="ChEBI" id="CHEBI:58614"/>
        <dbReference type="EC" id="3.5.4.25"/>
    </reaction>
</comment>
<evidence type="ECO:0000256" key="13">
    <source>
        <dbReference type="ARBA" id="ARBA00022842"/>
    </source>
</evidence>
<evidence type="ECO:0000256" key="5">
    <source>
        <dbReference type="ARBA" id="ARBA00004904"/>
    </source>
</evidence>
<feature type="binding site" evidence="20">
    <location>
        <position position="146"/>
    </location>
    <ligand>
        <name>Mg(2+)</name>
        <dbReference type="ChEBI" id="CHEBI:18420"/>
        <label>2</label>
    </ligand>
</feature>
<dbReference type="InterPro" id="IPR036144">
    <property type="entry name" value="RibA-like_sf"/>
</dbReference>
<feature type="binding site" evidence="20">
    <location>
        <position position="269"/>
    </location>
    <ligand>
        <name>Zn(2+)</name>
        <dbReference type="ChEBI" id="CHEBI:29105"/>
        <note>catalytic</note>
    </ligand>
</feature>
<evidence type="ECO:0000256" key="14">
    <source>
        <dbReference type="ARBA" id="ARBA00023134"/>
    </source>
</evidence>
<proteinExistence type="inferred from homology"/>
<comment type="cofactor">
    <cofactor evidence="20">
        <name>Zn(2+)</name>
        <dbReference type="ChEBI" id="CHEBI:29105"/>
    </cofactor>
    <text evidence="20">Binds 1 zinc ion per subunit.</text>
</comment>
<dbReference type="Proteomes" id="UP000031643">
    <property type="component" value="Chromosome"/>
</dbReference>
<dbReference type="UniPathway" id="UPA00275">
    <property type="reaction ID" value="UER00399"/>
</dbReference>
<dbReference type="InterPro" id="IPR032677">
    <property type="entry name" value="GTP_cyclohydro_II"/>
</dbReference>
<dbReference type="InterPro" id="IPR000422">
    <property type="entry name" value="DHBP_synthase_RibB"/>
</dbReference>
<organism evidence="22 23">
    <name type="scientific">Methyloceanibacter caenitepidi</name>
    <dbReference type="NCBI Taxonomy" id="1384459"/>
    <lineage>
        <taxon>Bacteria</taxon>
        <taxon>Pseudomonadati</taxon>
        <taxon>Pseudomonadota</taxon>
        <taxon>Alphaproteobacteria</taxon>
        <taxon>Hyphomicrobiales</taxon>
        <taxon>Hyphomicrobiaceae</taxon>
        <taxon>Methyloceanibacter</taxon>
    </lineage>
</organism>
<evidence type="ECO:0000256" key="3">
    <source>
        <dbReference type="ARBA" id="ARBA00002284"/>
    </source>
</evidence>
<dbReference type="HAMAP" id="MF_01283">
    <property type="entry name" value="RibBA"/>
    <property type="match status" value="1"/>
</dbReference>
<feature type="binding site" evidence="20">
    <location>
        <position position="167"/>
    </location>
    <ligand>
        <name>D-ribulose 5-phosphate</name>
        <dbReference type="ChEBI" id="CHEBI:58121"/>
    </ligand>
</feature>
<keyword evidence="11 20" id="KW-0378">Hydrolase</keyword>
<evidence type="ECO:0000256" key="10">
    <source>
        <dbReference type="ARBA" id="ARBA00022741"/>
    </source>
</evidence>
<dbReference type="SUPFAM" id="SSF142695">
    <property type="entry name" value="RibA-like"/>
    <property type="match status" value="1"/>
</dbReference>
<feature type="binding site" evidence="20">
    <location>
        <position position="285"/>
    </location>
    <ligand>
        <name>GTP</name>
        <dbReference type="ChEBI" id="CHEBI:37565"/>
    </ligand>
</feature>
<feature type="region of interest" description="GTP cyclohydrolase II" evidence="20">
    <location>
        <begin position="205"/>
        <end position="426"/>
    </location>
</feature>
<dbReference type="PANTHER" id="PTHR21327">
    <property type="entry name" value="GTP CYCLOHYDROLASE II-RELATED"/>
    <property type="match status" value="1"/>
</dbReference>
<accession>A0A0A8K5L7</accession>
<keyword evidence="8 20" id="KW-0686">Riboflavin biosynthesis</keyword>
<feature type="binding site" evidence="20">
    <location>
        <begin position="307"/>
        <end position="309"/>
    </location>
    <ligand>
        <name>GTP</name>
        <dbReference type="ChEBI" id="CHEBI:37565"/>
    </ligand>
</feature>
<feature type="site" description="Essential for DHBP synthase activity" evidence="20">
    <location>
        <position position="167"/>
    </location>
</feature>
<dbReference type="InterPro" id="IPR016299">
    <property type="entry name" value="Riboflavin_synth_RibBA"/>
</dbReference>
<name>A0A0A8K5L7_9HYPH</name>
<feature type="domain" description="GTP cyclohydrolase II" evidence="21">
    <location>
        <begin position="215"/>
        <end position="385"/>
    </location>
</feature>
<dbReference type="GO" id="GO:0008686">
    <property type="term" value="F:3,4-dihydroxy-2-butanone-4-phosphate synthase activity"/>
    <property type="evidence" value="ECO:0007669"/>
    <property type="project" value="UniProtKB-UniRule"/>
</dbReference>
<dbReference type="Pfam" id="PF00925">
    <property type="entry name" value="GTP_cyclohydro2"/>
    <property type="match status" value="1"/>
</dbReference>
<feature type="binding site" evidence="20">
    <location>
        <begin position="264"/>
        <end position="268"/>
    </location>
    <ligand>
        <name>GTP</name>
        <dbReference type="ChEBI" id="CHEBI:37565"/>
    </ligand>
</feature>
<evidence type="ECO:0000256" key="8">
    <source>
        <dbReference type="ARBA" id="ARBA00022619"/>
    </source>
</evidence>
<dbReference type="SUPFAM" id="SSF55821">
    <property type="entry name" value="YrdC/RibB"/>
    <property type="match status" value="1"/>
</dbReference>
<evidence type="ECO:0000259" key="21">
    <source>
        <dbReference type="Pfam" id="PF00925"/>
    </source>
</evidence>
<evidence type="ECO:0000256" key="4">
    <source>
        <dbReference type="ARBA" id="ARBA00004853"/>
    </source>
</evidence>
<dbReference type="Gene3D" id="3.90.870.10">
    <property type="entry name" value="DHBP synthase"/>
    <property type="match status" value="1"/>
</dbReference>
<feature type="binding site" evidence="20">
    <location>
        <position position="280"/>
    </location>
    <ligand>
        <name>Zn(2+)</name>
        <dbReference type="ChEBI" id="CHEBI:29105"/>
        <note>catalytic</note>
    </ligand>
</feature>
<comment type="cofactor">
    <cofactor evidence="2">
        <name>Mn(2+)</name>
        <dbReference type="ChEBI" id="CHEBI:29035"/>
    </cofactor>
</comment>
<dbReference type="Pfam" id="PF00926">
    <property type="entry name" value="DHBP_synthase"/>
    <property type="match status" value="1"/>
</dbReference>
<evidence type="ECO:0000256" key="9">
    <source>
        <dbReference type="ARBA" id="ARBA00022723"/>
    </source>
</evidence>
<feature type="site" description="Essential for DHBP synthase activity" evidence="20">
    <location>
        <position position="129"/>
    </location>
</feature>
<dbReference type="NCBIfam" id="TIGR00505">
    <property type="entry name" value="ribA"/>
    <property type="match status" value="1"/>
</dbReference>
<dbReference type="GO" id="GO:0005525">
    <property type="term" value="F:GTP binding"/>
    <property type="evidence" value="ECO:0007669"/>
    <property type="project" value="UniProtKB-KW"/>
</dbReference>
<evidence type="ECO:0000256" key="20">
    <source>
        <dbReference type="HAMAP-Rule" id="MF_01283"/>
    </source>
</evidence>
<dbReference type="NCBIfam" id="NF001591">
    <property type="entry name" value="PRK00393.1"/>
    <property type="match status" value="1"/>
</dbReference>
<feature type="binding site" evidence="20">
    <location>
        <position position="369"/>
    </location>
    <ligand>
        <name>GTP</name>
        <dbReference type="ChEBI" id="CHEBI:37565"/>
    </ligand>
</feature>
<feature type="binding site" evidence="20">
    <location>
        <position position="31"/>
    </location>
    <ligand>
        <name>Mg(2+)</name>
        <dbReference type="ChEBI" id="CHEBI:18420"/>
        <label>2</label>
    </ligand>
</feature>
<dbReference type="InterPro" id="IPR017945">
    <property type="entry name" value="DHBP_synth_RibB-like_a/b_dom"/>
</dbReference>
<dbReference type="GO" id="GO:0030145">
    <property type="term" value="F:manganese ion binding"/>
    <property type="evidence" value="ECO:0007669"/>
    <property type="project" value="UniProtKB-UniRule"/>
</dbReference>
<keyword evidence="23" id="KW-1185">Reference proteome</keyword>
<comment type="similarity">
    <text evidence="6 20">In the N-terminal section; belongs to the DHBP synthase family.</text>
</comment>